<dbReference type="CTD" id="36346973"/>
<comment type="caution">
    <text evidence="3">The sequence shown here is derived from an EMBL/GenBank/DDBJ whole genome shotgun (WGS) entry which is preliminary data.</text>
</comment>
<sequence length="59" mass="6271">MTIVVIVVVVVEDFTIADTVSHVKVLDNELSDWEAVAGVERTSNGSPDHAYTSMAPPAS</sequence>
<evidence type="ECO:0000256" key="1">
    <source>
        <dbReference type="SAM" id="MobiDB-lite"/>
    </source>
</evidence>
<reference evidence="3 4" key="1">
    <citation type="journal article" date="2013" name="Nat. Genet.">
        <title>The genome of the hydatid tapeworm Echinococcus granulosus.</title>
        <authorList>
            <person name="Zheng H."/>
            <person name="Zhang W."/>
            <person name="Zhang L."/>
            <person name="Zhang Z."/>
            <person name="Li J."/>
            <person name="Lu G."/>
            <person name="Zhu Y."/>
            <person name="Wang Y."/>
            <person name="Huang Y."/>
            <person name="Liu J."/>
            <person name="Kang H."/>
            <person name="Chen J."/>
            <person name="Wang L."/>
            <person name="Chen A."/>
            <person name="Yu S."/>
            <person name="Gao Z."/>
            <person name="Jin L."/>
            <person name="Gu W."/>
            <person name="Wang Z."/>
            <person name="Zhao L."/>
            <person name="Shi B."/>
            <person name="Wen H."/>
            <person name="Lin R."/>
            <person name="Jones M.K."/>
            <person name="Brejova B."/>
            <person name="Vinar T."/>
            <person name="Zhao G."/>
            <person name="McManus D.P."/>
            <person name="Chen Z."/>
            <person name="Zhou Y."/>
            <person name="Wang S."/>
        </authorList>
    </citation>
    <scope>NUCLEOTIDE SEQUENCE [LARGE SCALE GENOMIC DNA]</scope>
</reference>
<evidence type="ECO:0000313" key="4">
    <source>
        <dbReference type="Proteomes" id="UP000019149"/>
    </source>
</evidence>
<dbReference type="Proteomes" id="UP000019149">
    <property type="component" value="Unassembled WGS sequence"/>
</dbReference>
<feature type="signal peptide" evidence="2">
    <location>
        <begin position="1"/>
        <end position="17"/>
    </location>
</feature>
<keyword evidence="4" id="KW-1185">Reference proteome</keyword>
<accession>W6TYS6</accession>
<dbReference type="KEGG" id="egl:EGR_11264"/>
<name>W6TYS6_ECHGR</name>
<keyword evidence="2" id="KW-0732">Signal</keyword>
<organism evidence="3 4">
    <name type="scientific">Echinococcus granulosus</name>
    <name type="common">Hydatid tapeworm</name>
    <dbReference type="NCBI Taxonomy" id="6210"/>
    <lineage>
        <taxon>Eukaryota</taxon>
        <taxon>Metazoa</taxon>
        <taxon>Spiralia</taxon>
        <taxon>Lophotrochozoa</taxon>
        <taxon>Platyhelminthes</taxon>
        <taxon>Cestoda</taxon>
        <taxon>Eucestoda</taxon>
        <taxon>Cyclophyllidea</taxon>
        <taxon>Taeniidae</taxon>
        <taxon>Echinococcus</taxon>
        <taxon>Echinococcus granulosus group</taxon>
    </lineage>
</organism>
<dbReference type="RefSeq" id="XP_024345079.1">
    <property type="nucleotide sequence ID" value="XM_024500507.1"/>
</dbReference>
<proteinExistence type="predicted"/>
<gene>
    <name evidence="3" type="ORF">EGR_11264</name>
</gene>
<dbReference type="AlphaFoldDB" id="W6TYS6"/>
<feature type="region of interest" description="Disordered" evidence="1">
    <location>
        <begin position="39"/>
        <end position="59"/>
    </location>
</feature>
<dbReference type="EMBL" id="APAU02000652">
    <property type="protein sequence ID" value="EUB53883.1"/>
    <property type="molecule type" value="Genomic_DNA"/>
</dbReference>
<evidence type="ECO:0000256" key="2">
    <source>
        <dbReference type="SAM" id="SignalP"/>
    </source>
</evidence>
<dbReference type="GeneID" id="36346973"/>
<evidence type="ECO:0000313" key="3">
    <source>
        <dbReference type="EMBL" id="EUB53883.1"/>
    </source>
</evidence>
<feature type="chain" id="PRO_5004883956" evidence="2">
    <location>
        <begin position="18"/>
        <end position="59"/>
    </location>
</feature>
<protein>
    <submittedName>
        <fullName evidence="3">Uncharacterized protein</fullName>
    </submittedName>
</protein>